<evidence type="ECO:0000256" key="2">
    <source>
        <dbReference type="ARBA" id="ARBA00022801"/>
    </source>
</evidence>
<evidence type="ECO:0000256" key="1">
    <source>
        <dbReference type="ARBA" id="ARBA00008779"/>
    </source>
</evidence>
<proteinExistence type="inferred from homology"/>
<dbReference type="PANTHER" id="PTHR42693:SF53">
    <property type="entry name" value="ENDO-4-O-SULFATASE"/>
    <property type="match status" value="1"/>
</dbReference>
<dbReference type="Gene3D" id="3.40.720.10">
    <property type="entry name" value="Alkaline Phosphatase, subunit A"/>
    <property type="match status" value="1"/>
</dbReference>
<comment type="similarity">
    <text evidence="1">Belongs to the sulfatase family.</text>
</comment>
<dbReference type="Proteomes" id="UP001524460">
    <property type="component" value="Unassembled WGS sequence"/>
</dbReference>
<evidence type="ECO:0000313" key="4">
    <source>
        <dbReference type="EMBL" id="MCQ1060048.1"/>
    </source>
</evidence>
<dbReference type="PANTHER" id="PTHR42693">
    <property type="entry name" value="ARYLSULFATASE FAMILY MEMBER"/>
    <property type="match status" value="1"/>
</dbReference>
<reference evidence="4 5" key="1">
    <citation type="submission" date="2022-07" db="EMBL/GenBank/DDBJ databases">
        <title>Photobacterium pectinilyticum sp. nov., a marine bacterium isolated from surface seawater of Qingdao offshore.</title>
        <authorList>
            <person name="Wang X."/>
        </authorList>
    </citation>
    <scope>NUCLEOTIDE SEQUENCE [LARGE SCALE GENOMIC DNA]</scope>
    <source>
        <strain evidence="4 5">ZSDE20</strain>
    </source>
</reference>
<dbReference type="InterPro" id="IPR000917">
    <property type="entry name" value="Sulfatase_N"/>
</dbReference>
<evidence type="ECO:0000313" key="5">
    <source>
        <dbReference type="Proteomes" id="UP001524460"/>
    </source>
</evidence>
<dbReference type="RefSeq" id="WP_255044136.1">
    <property type="nucleotide sequence ID" value="NZ_JANEYT010000054.1"/>
</dbReference>
<dbReference type="SUPFAM" id="SSF53649">
    <property type="entry name" value="Alkaline phosphatase-like"/>
    <property type="match status" value="1"/>
</dbReference>
<keyword evidence="5" id="KW-1185">Reference proteome</keyword>
<gene>
    <name evidence="4" type="ORF">NHN17_18540</name>
</gene>
<feature type="domain" description="Sulfatase N-terminal" evidence="3">
    <location>
        <begin position="88"/>
        <end position="197"/>
    </location>
</feature>
<feature type="domain" description="Sulfatase N-terminal" evidence="3">
    <location>
        <begin position="218"/>
        <end position="395"/>
    </location>
</feature>
<dbReference type="CDD" id="cd16027">
    <property type="entry name" value="SGSH"/>
    <property type="match status" value="1"/>
</dbReference>
<name>A0ABT1N5M7_9GAMM</name>
<dbReference type="Pfam" id="PF13287">
    <property type="entry name" value="Fn3_assoc"/>
    <property type="match status" value="1"/>
</dbReference>
<dbReference type="Pfam" id="PF00884">
    <property type="entry name" value="Sulfatase"/>
    <property type="match status" value="2"/>
</dbReference>
<organism evidence="4 5">
    <name type="scientific">Photobacterium pectinilyticum</name>
    <dbReference type="NCBI Taxonomy" id="2906793"/>
    <lineage>
        <taxon>Bacteria</taxon>
        <taxon>Pseudomonadati</taxon>
        <taxon>Pseudomonadota</taxon>
        <taxon>Gammaproteobacteria</taxon>
        <taxon>Vibrionales</taxon>
        <taxon>Vibrionaceae</taxon>
        <taxon>Photobacterium</taxon>
    </lineage>
</organism>
<dbReference type="InterPro" id="IPR017850">
    <property type="entry name" value="Alkaline_phosphatase_core_sf"/>
</dbReference>
<dbReference type="InterPro" id="IPR026876">
    <property type="entry name" value="Fn3_assoc_repeat"/>
</dbReference>
<evidence type="ECO:0000259" key="3">
    <source>
        <dbReference type="Pfam" id="PF00884"/>
    </source>
</evidence>
<accession>A0ABT1N5M7</accession>
<dbReference type="EMBL" id="JANEYT010000054">
    <property type="protein sequence ID" value="MCQ1060048.1"/>
    <property type="molecule type" value="Genomic_DNA"/>
</dbReference>
<protein>
    <submittedName>
        <fullName evidence="4">Sulfatase-like hydrolase/transferase</fullName>
    </submittedName>
</protein>
<keyword evidence="2" id="KW-0378">Hydrolase</keyword>
<comment type="caution">
    <text evidence="4">The sequence shown here is derived from an EMBL/GenBank/DDBJ whole genome shotgun (WGS) entry which is preliminary data.</text>
</comment>
<dbReference type="InterPro" id="IPR050738">
    <property type="entry name" value="Sulfatase"/>
</dbReference>
<sequence>MLIVNKDQWSLYNIKEYNNENAQGNYFIMNLFKSKENIEGLTQDNFPGVIKVVKNVSLAAMIGSTLSLSSIVSASQTSPEISPPQKMNILWLVMEDTSPNVLPVYGDNTIEMPAISQLAAEGIKYTNVYSTAGVCAPSRAGLATGIHPSSFGASHMRTNAPPRPAGLPLYDAIPPAEAKMLSQYMREDGYYTTNNYKEDYQFSAPKTAWDESGRFAHWRNRPEGQPFYAVFNFTTPHESGLFDPYGIRKVEYRHYFSDDNERIAKLPEHQMEKTTGSETPIHLPLDTVFNIPPYLPDTDAVRRDMWKMYNNLAETDKQMAAVLQQLKDDGLYDNTIIFFYADHGGPLPRQKRLIYDSGLKAPLIIRYPDGMNAGLEDDQMISFVDFAPATMAIAGLTKPEYMHGRDFIYNTEPKRNYIYAAADRFDDQTDAIRAVKDKRFKYIRNYRPEQGYYLPIAYRERIPTMQELLRLLKVEGGLTSAQAQWFRKTKDEEELFDTLNDPHELHNLSADLKYKATLDKLSAQMDRWLADIGDQPNLPERELIADLWQGQDSKPKTQPPAVTISGGVAHISSATEGANIAYKVISNGYEPKTWLVYKAPVQLKAGEQLKAVAHRIGYQESDVVSEKLVP</sequence>